<evidence type="ECO:0000313" key="9">
    <source>
        <dbReference type="EMBL" id="SFZ70080.1"/>
    </source>
</evidence>
<reference evidence="9 10" key="1">
    <citation type="submission" date="2016-11" db="EMBL/GenBank/DDBJ databases">
        <authorList>
            <person name="Jaros S."/>
            <person name="Januszkiewicz K."/>
            <person name="Wedrychowicz H."/>
        </authorList>
    </citation>
    <scope>NUCLEOTIDE SEQUENCE [LARGE SCALE GENOMIC DNA]</scope>
    <source>
        <strain evidence="9 10">DSM 18899</strain>
    </source>
</reference>
<dbReference type="OrthoDB" id="9809970at2"/>
<dbReference type="GO" id="GO:0005737">
    <property type="term" value="C:cytoplasm"/>
    <property type="evidence" value="ECO:0007669"/>
    <property type="project" value="UniProtKB-SubCell"/>
</dbReference>
<dbReference type="GO" id="GO:0004350">
    <property type="term" value="F:glutamate-5-semialdehyde dehydrogenase activity"/>
    <property type="evidence" value="ECO:0007669"/>
    <property type="project" value="UniProtKB-UniRule"/>
</dbReference>
<keyword evidence="3 7" id="KW-0641">Proline biosynthesis</keyword>
<comment type="pathway">
    <text evidence="1 7">Amino-acid biosynthesis; L-proline biosynthesis; L-glutamate 5-semialdehyde from L-glutamate: step 2/2.</text>
</comment>
<dbReference type="FunFam" id="3.40.309.10:FF:000006">
    <property type="entry name" value="Gamma-glutamyl phosphate reductase"/>
    <property type="match status" value="1"/>
</dbReference>
<dbReference type="Gene3D" id="3.40.309.10">
    <property type="entry name" value="Aldehyde Dehydrogenase, Chain A, domain 2"/>
    <property type="match status" value="1"/>
</dbReference>
<dbReference type="UniPathway" id="UPA00098">
    <property type="reaction ID" value="UER00360"/>
</dbReference>
<accession>A0A1K2H4A8</accession>
<dbReference type="Gene3D" id="3.40.605.10">
    <property type="entry name" value="Aldehyde Dehydrogenase, Chain A, domain 1"/>
    <property type="match status" value="1"/>
</dbReference>
<name>A0A1K2H4A8_9NEIS</name>
<dbReference type="InterPro" id="IPR012134">
    <property type="entry name" value="Glu-5-SA_DH"/>
</dbReference>
<dbReference type="NCBIfam" id="TIGR00407">
    <property type="entry name" value="proA"/>
    <property type="match status" value="1"/>
</dbReference>
<dbReference type="Pfam" id="PF00171">
    <property type="entry name" value="Aldedh"/>
    <property type="match status" value="2"/>
</dbReference>
<feature type="domain" description="Aldehyde dehydrogenase" evidence="8">
    <location>
        <begin position="9"/>
        <end position="279"/>
    </location>
</feature>
<protein>
    <recommendedName>
        <fullName evidence="7">Gamma-glutamyl phosphate reductase</fullName>
        <shortName evidence="7">GPR</shortName>
        <ecNumber evidence="7">1.2.1.41</ecNumber>
    </recommendedName>
    <alternativeName>
        <fullName evidence="7">Glutamate-5-semialdehyde dehydrogenase</fullName>
    </alternativeName>
    <alternativeName>
        <fullName evidence="7">Glutamyl-gamma-semialdehyde dehydrogenase</fullName>
        <shortName evidence="7">GSA dehydrogenase</shortName>
    </alternativeName>
</protein>
<dbReference type="NCBIfam" id="NF001221">
    <property type="entry name" value="PRK00197.1"/>
    <property type="match status" value="1"/>
</dbReference>
<dbReference type="InterPro" id="IPR000965">
    <property type="entry name" value="GPR_dom"/>
</dbReference>
<comment type="function">
    <text evidence="7">Catalyzes the NADPH-dependent reduction of L-glutamate 5-phosphate into L-glutamate 5-semialdehyde and phosphate. The product spontaneously undergoes cyclization to form 1-pyrroline-5-carboxylate.</text>
</comment>
<dbReference type="InterPro" id="IPR016162">
    <property type="entry name" value="Ald_DH_N"/>
</dbReference>
<dbReference type="AlphaFoldDB" id="A0A1K2H4A8"/>
<keyword evidence="7" id="KW-0963">Cytoplasm</keyword>
<evidence type="ECO:0000256" key="3">
    <source>
        <dbReference type="ARBA" id="ARBA00022650"/>
    </source>
</evidence>
<evidence type="ECO:0000313" key="10">
    <source>
        <dbReference type="Proteomes" id="UP000186513"/>
    </source>
</evidence>
<dbReference type="PIRSF" id="PIRSF000151">
    <property type="entry name" value="GPR"/>
    <property type="match status" value="1"/>
</dbReference>
<evidence type="ECO:0000259" key="8">
    <source>
        <dbReference type="Pfam" id="PF00171"/>
    </source>
</evidence>
<evidence type="ECO:0000256" key="2">
    <source>
        <dbReference type="ARBA" id="ARBA00022605"/>
    </source>
</evidence>
<keyword evidence="4 7" id="KW-0521">NADP</keyword>
<dbReference type="Proteomes" id="UP000186513">
    <property type="component" value="Unassembled WGS sequence"/>
</dbReference>
<dbReference type="InterPro" id="IPR016161">
    <property type="entry name" value="Ald_DH/histidinol_DH"/>
</dbReference>
<dbReference type="InterPro" id="IPR015590">
    <property type="entry name" value="Aldehyde_DH_dom"/>
</dbReference>
<dbReference type="InterPro" id="IPR020593">
    <property type="entry name" value="G-glutamylP_reductase_CS"/>
</dbReference>
<gene>
    <name evidence="7" type="primary">proA</name>
    <name evidence="9" type="ORF">SAMN02745887_00037</name>
</gene>
<proteinExistence type="inferred from homology"/>
<evidence type="ECO:0000256" key="1">
    <source>
        <dbReference type="ARBA" id="ARBA00004985"/>
    </source>
</evidence>
<dbReference type="HAMAP" id="MF_00412">
    <property type="entry name" value="ProA"/>
    <property type="match status" value="1"/>
</dbReference>
<comment type="subcellular location">
    <subcellularLocation>
        <location evidence="7">Cytoplasm</location>
    </subcellularLocation>
</comment>
<evidence type="ECO:0000256" key="7">
    <source>
        <dbReference type="HAMAP-Rule" id="MF_00412"/>
    </source>
</evidence>
<keyword evidence="5 7" id="KW-0560">Oxidoreductase</keyword>
<feature type="domain" description="Aldehyde dehydrogenase" evidence="8">
    <location>
        <begin position="309"/>
        <end position="374"/>
    </location>
</feature>
<dbReference type="EC" id="1.2.1.41" evidence="7"/>
<evidence type="ECO:0000256" key="4">
    <source>
        <dbReference type="ARBA" id="ARBA00022857"/>
    </source>
</evidence>
<dbReference type="GO" id="GO:0055129">
    <property type="term" value="P:L-proline biosynthetic process"/>
    <property type="evidence" value="ECO:0007669"/>
    <property type="project" value="UniProtKB-UniRule"/>
</dbReference>
<dbReference type="EMBL" id="FPKR01000001">
    <property type="protein sequence ID" value="SFZ70080.1"/>
    <property type="molecule type" value="Genomic_DNA"/>
</dbReference>
<dbReference type="GO" id="GO:0050661">
    <property type="term" value="F:NADP binding"/>
    <property type="evidence" value="ECO:0007669"/>
    <property type="project" value="InterPro"/>
</dbReference>
<keyword evidence="10" id="KW-1185">Reference proteome</keyword>
<dbReference type="InterPro" id="IPR016163">
    <property type="entry name" value="Ald_DH_C"/>
</dbReference>
<dbReference type="PANTHER" id="PTHR11063">
    <property type="entry name" value="GLUTAMATE SEMIALDEHYDE DEHYDROGENASE"/>
    <property type="match status" value="1"/>
</dbReference>
<dbReference type="STRING" id="1121279.SAMN02745887_00037"/>
<organism evidence="9 10">
    <name type="scientific">Chitinimonas taiwanensis DSM 18899</name>
    <dbReference type="NCBI Taxonomy" id="1121279"/>
    <lineage>
        <taxon>Bacteria</taxon>
        <taxon>Pseudomonadati</taxon>
        <taxon>Pseudomonadota</taxon>
        <taxon>Betaproteobacteria</taxon>
        <taxon>Neisseriales</taxon>
        <taxon>Chitinibacteraceae</taxon>
        <taxon>Chitinimonas</taxon>
    </lineage>
</organism>
<dbReference type="CDD" id="cd07079">
    <property type="entry name" value="ALDH_F18-19_ProA-GPR"/>
    <property type="match status" value="1"/>
</dbReference>
<dbReference type="PANTHER" id="PTHR11063:SF8">
    <property type="entry name" value="DELTA-1-PYRROLINE-5-CARBOXYLATE SYNTHASE"/>
    <property type="match status" value="1"/>
</dbReference>
<comment type="catalytic activity">
    <reaction evidence="6 7">
        <text>L-glutamate 5-semialdehyde + phosphate + NADP(+) = L-glutamyl 5-phosphate + NADPH + H(+)</text>
        <dbReference type="Rhea" id="RHEA:19541"/>
        <dbReference type="ChEBI" id="CHEBI:15378"/>
        <dbReference type="ChEBI" id="CHEBI:43474"/>
        <dbReference type="ChEBI" id="CHEBI:57783"/>
        <dbReference type="ChEBI" id="CHEBI:58066"/>
        <dbReference type="ChEBI" id="CHEBI:58274"/>
        <dbReference type="ChEBI" id="CHEBI:58349"/>
        <dbReference type="EC" id="1.2.1.41"/>
    </reaction>
</comment>
<dbReference type="SUPFAM" id="SSF53720">
    <property type="entry name" value="ALDH-like"/>
    <property type="match status" value="1"/>
</dbReference>
<evidence type="ECO:0000256" key="5">
    <source>
        <dbReference type="ARBA" id="ARBA00023002"/>
    </source>
</evidence>
<evidence type="ECO:0000256" key="6">
    <source>
        <dbReference type="ARBA" id="ARBA00049024"/>
    </source>
</evidence>
<sequence>MDIKQYMNELGRAARKASRLMARADTNAKNTALNAIADAIEREAEALLAANAADLAAARAGGLDAALLDRLALTPKGVASMAEGLRQIASLPDPVGEMSDFAYRPSGIQVGKMRVPLGVIGIIYEARPNVTADAAGLCLKSGNAAILRGGSEASRCNQAIAALVKEGLRSAGLPEAAVQVVETTDRAAVGELITMSEYVDVIVPRGGKGLIERISREARVPVIKHLDGICHVYIDDEADPDKALRIADNAKTHRYGTCNTMETLLVNENVAELILPPLAAIYAAKGVELRGCPRTRDIVPAALAASEDDWRTEYLAPILAIRVVDDLDAAIAHINEYGSHHTDAIVSENYSKARRFLREVDSASVMVNASTRFADGFEYGLGAEIGISTDKIHARGPVGLDGLTSQKWIVLGDGQVRA</sequence>
<keyword evidence="2 7" id="KW-0028">Amino-acid biosynthesis</keyword>
<comment type="similarity">
    <text evidence="7">Belongs to the gamma-glutamyl phosphate reductase family.</text>
</comment>
<dbReference type="RefSeq" id="WP_072426930.1">
    <property type="nucleotide sequence ID" value="NZ_FPKR01000001.1"/>
</dbReference>
<dbReference type="PROSITE" id="PS01223">
    <property type="entry name" value="PROA"/>
    <property type="match status" value="1"/>
</dbReference>